<evidence type="ECO:0000313" key="2">
    <source>
        <dbReference type="EMBL" id="PSJ41346.1"/>
    </source>
</evidence>
<keyword evidence="1" id="KW-0732">Signal</keyword>
<dbReference type="EMBL" id="PXYG01000011">
    <property type="protein sequence ID" value="PSJ41346.1"/>
    <property type="molecule type" value="Genomic_DNA"/>
</dbReference>
<proteinExistence type="predicted"/>
<dbReference type="OrthoDB" id="8906462at2"/>
<accession>A0A2P7QTQ1</accession>
<name>A0A2P7QTQ1_9GAMM</name>
<dbReference type="InterPro" id="IPR021268">
    <property type="entry name" value="DUF2845"/>
</dbReference>
<dbReference type="Proteomes" id="UP000240243">
    <property type="component" value="Unassembled WGS sequence"/>
</dbReference>
<keyword evidence="3" id="KW-1185">Reference proteome</keyword>
<comment type="caution">
    <text evidence="2">The sequence shown here is derived from an EMBL/GenBank/DDBJ whole genome shotgun (WGS) entry which is preliminary data.</text>
</comment>
<dbReference type="AlphaFoldDB" id="A0A2P7QTQ1"/>
<feature type="signal peptide" evidence="1">
    <location>
        <begin position="1"/>
        <end position="19"/>
    </location>
</feature>
<feature type="chain" id="PRO_5015121369" description="DUF2845 domain-containing protein" evidence="1">
    <location>
        <begin position="20"/>
        <end position="100"/>
    </location>
</feature>
<protein>
    <recommendedName>
        <fullName evidence="4">DUF2845 domain-containing protein</fullName>
    </recommendedName>
</protein>
<dbReference type="Pfam" id="PF11006">
    <property type="entry name" value="DUF2845"/>
    <property type="match status" value="1"/>
</dbReference>
<evidence type="ECO:0000313" key="3">
    <source>
        <dbReference type="Proteomes" id="UP000240243"/>
    </source>
</evidence>
<evidence type="ECO:0008006" key="4">
    <source>
        <dbReference type="Google" id="ProtNLM"/>
    </source>
</evidence>
<sequence>MFHRIFILLFWLWAWSAQADSMRCNNHLIIDGDPIALLVLHCGEPLVREPAYRYLRNRYGHWHQYPDGERWTYHFGRYQFMQIVTIRDGVITRIENGPRG</sequence>
<reference evidence="2 3" key="1">
    <citation type="submission" date="2018-03" db="EMBL/GenBank/DDBJ databases">
        <title>The draft genome of Zobellella sp. 59N8.</title>
        <authorList>
            <person name="Liu L."/>
            <person name="Li L."/>
            <person name="Zhang X."/>
            <person name="Liang L."/>
            <person name="Wang T."/>
        </authorList>
    </citation>
    <scope>NUCLEOTIDE SEQUENCE [LARGE SCALE GENOMIC DNA]</scope>
    <source>
        <strain evidence="2 3">59N8</strain>
    </source>
</reference>
<evidence type="ECO:0000256" key="1">
    <source>
        <dbReference type="SAM" id="SignalP"/>
    </source>
</evidence>
<gene>
    <name evidence="2" type="ORF">C7H85_17865</name>
</gene>
<organism evidence="2 3">
    <name type="scientific">Zobellella endophytica</name>
    <dbReference type="NCBI Taxonomy" id="2116700"/>
    <lineage>
        <taxon>Bacteria</taxon>
        <taxon>Pseudomonadati</taxon>
        <taxon>Pseudomonadota</taxon>
        <taxon>Gammaproteobacteria</taxon>
        <taxon>Aeromonadales</taxon>
        <taxon>Aeromonadaceae</taxon>
        <taxon>Zobellella</taxon>
    </lineage>
</organism>